<sequence length="296" mass="31764">MKGIDIFCASQASTAICFSMDQASSSSTIHLGGRAIDRHNPIIRDGRRLARSLTTAPCSSELPPINPKPYHQLPKPNNKKSSDHQAKKNSTDKKKKKSSSRSSADHSKKIPSNPNDVAIYKDCYSGTPAADIKKKSCVQLGDFITPPGSSRYLLSDAAFFDGLSDYDQVLAVVPSEPKKTNTTAAVNNQDYESSAQNPSLLSEKPPSNQVVVLRVSLHCRGCEGKLRKHLSRMTGVSSFNIDFAAKKVTVVGDVTPLSVLASVSKVKNAQFWPVATAPPSASVPAVASGKNLEIKN</sequence>
<organism evidence="1 2">
    <name type="scientific">Melia azedarach</name>
    <name type="common">Chinaberry tree</name>
    <dbReference type="NCBI Taxonomy" id="155640"/>
    <lineage>
        <taxon>Eukaryota</taxon>
        <taxon>Viridiplantae</taxon>
        <taxon>Streptophyta</taxon>
        <taxon>Embryophyta</taxon>
        <taxon>Tracheophyta</taxon>
        <taxon>Spermatophyta</taxon>
        <taxon>Magnoliopsida</taxon>
        <taxon>eudicotyledons</taxon>
        <taxon>Gunneridae</taxon>
        <taxon>Pentapetalae</taxon>
        <taxon>rosids</taxon>
        <taxon>malvids</taxon>
        <taxon>Sapindales</taxon>
        <taxon>Meliaceae</taxon>
        <taxon>Melia</taxon>
    </lineage>
</organism>
<accession>A0ACC1X093</accession>
<evidence type="ECO:0000313" key="2">
    <source>
        <dbReference type="Proteomes" id="UP001164539"/>
    </source>
</evidence>
<comment type="caution">
    <text evidence="1">The sequence shown here is derived from an EMBL/GenBank/DDBJ whole genome shotgun (WGS) entry which is preliminary data.</text>
</comment>
<proteinExistence type="predicted"/>
<dbReference type="Proteomes" id="UP001164539">
    <property type="component" value="Chromosome 12"/>
</dbReference>
<reference evidence="1 2" key="1">
    <citation type="journal article" date="2023" name="Science">
        <title>Complex scaffold remodeling in plant triterpene biosynthesis.</title>
        <authorList>
            <person name="De La Pena R."/>
            <person name="Hodgson H."/>
            <person name="Liu J.C."/>
            <person name="Stephenson M.J."/>
            <person name="Martin A.C."/>
            <person name="Owen C."/>
            <person name="Harkess A."/>
            <person name="Leebens-Mack J."/>
            <person name="Jimenez L.E."/>
            <person name="Osbourn A."/>
            <person name="Sattely E.S."/>
        </authorList>
    </citation>
    <scope>NUCLEOTIDE SEQUENCE [LARGE SCALE GENOMIC DNA]</scope>
    <source>
        <strain evidence="2">cv. JPN11</strain>
        <tissue evidence="1">Leaf</tissue>
    </source>
</reference>
<name>A0ACC1X093_MELAZ</name>
<dbReference type="EMBL" id="CM051405">
    <property type="protein sequence ID" value="KAJ4704767.1"/>
    <property type="molecule type" value="Genomic_DNA"/>
</dbReference>
<keyword evidence="2" id="KW-1185">Reference proteome</keyword>
<protein>
    <submittedName>
        <fullName evidence="1">Heavy metal-associated domain containing protein</fullName>
    </submittedName>
</protein>
<gene>
    <name evidence="1" type="ORF">OWV82_021628</name>
</gene>
<evidence type="ECO:0000313" key="1">
    <source>
        <dbReference type="EMBL" id="KAJ4704767.1"/>
    </source>
</evidence>